<dbReference type="Proteomes" id="UP001519887">
    <property type="component" value="Unassembled WGS sequence"/>
</dbReference>
<sequence length="77" mass="8859">MKPFQLPRELTISGLRRMYASKEATPRQVIAEILKRADRDKEMNIWITPPAIEHIEPYLAKLDSLDPASSPLWGIPF</sequence>
<evidence type="ECO:0000313" key="2">
    <source>
        <dbReference type="Proteomes" id="UP001519887"/>
    </source>
</evidence>
<dbReference type="EMBL" id="JAHZIK010003300">
    <property type="protein sequence ID" value="MBW7461814.1"/>
    <property type="molecule type" value="Genomic_DNA"/>
</dbReference>
<reference evidence="1 2" key="1">
    <citation type="submission" date="2021-07" db="EMBL/GenBank/DDBJ databases">
        <title>Paenibacillus radiodurans sp. nov., isolated from the southeastern edge of Tengger Desert.</title>
        <authorList>
            <person name="Zhang G."/>
        </authorList>
    </citation>
    <scope>NUCLEOTIDE SEQUENCE [LARGE SCALE GENOMIC DNA]</scope>
    <source>
        <strain evidence="1 2">CCM 7311</strain>
    </source>
</reference>
<organism evidence="1 2">
    <name type="scientific">Paenibacillus sepulcri</name>
    <dbReference type="NCBI Taxonomy" id="359917"/>
    <lineage>
        <taxon>Bacteria</taxon>
        <taxon>Bacillati</taxon>
        <taxon>Bacillota</taxon>
        <taxon>Bacilli</taxon>
        <taxon>Bacillales</taxon>
        <taxon>Paenibacillaceae</taxon>
        <taxon>Paenibacillus</taxon>
    </lineage>
</organism>
<dbReference type="SUPFAM" id="SSF75304">
    <property type="entry name" value="Amidase signature (AS) enzymes"/>
    <property type="match status" value="1"/>
</dbReference>
<evidence type="ECO:0000313" key="1">
    <source>
        <dbReference type="EMBL" id="MBW7461814.1"/>
    </source>
</evidence>
<comment type="caution">
    <text evidence="1">The sequence shown here is derived from an EMBL/GenBank/DDBJ whole genome shotgun (WGS) entry which is preliminary data.</text>
</comment>
<keyword evidence="2" id="KW-1185">Reference proteome</keyword>
<gene>
    <name evidence="1" type="ORF">K0U00_47965</name>
</gene>
<feature type="non-terminal residue" evidence="1">
    <location>
        <position position="77"/>
    </location>
</feature>
<accession>A0ABS7CLK1</accession>
<protein>
    <submittedName>
        <fullName evidence="1">Allophanate hydrolase</fullName>
    </submittedName>
</protein>
<dbReference type="InterPro" id="IPR036928">
    <property type="entry name" value="AS_sf"/>
</dbReference>
<dbReference type="Gene3D" id="3.90.1300.10">
    <property type="entry name" value="Amidase signature (AS) domain"/>
    <property type="match status" value="1"/>
</dbReference>
<dbReference type="GO" id="GO:0016787">
    <property type="term" value="F:hydrolase activity"/>
    <property type="evidence" value="ECO:0007669"/>
    <property type="project" value="UniProtKB-KW"/>
</dbReference>
<name>A0ABS7CLK1_9BACL</name>
<keyword evidence="1" id="KW-0378">Hydrolase</keyword>
<proteinExistence type="predicted"/>